<dbReference type="Pfam" id="PF11853">
    <property type="entry name" value="DUF3373"/>
    <property type="match status" value="1"/>
</dbReference>
<keyword evidence="3" id="KW-0812">Transmembrane</keyword>
<dbReference type="EMBL" id="DSUH01000316">
    <property type="protein sequence ID" value="HGU33883.1"/>
    <property type="molecule type" value="Genomic_DNA"/>
</dbReference>
<dbReference type="Gene3D" id="6.10.280.220">
    <property type="match status" value="1"/>
</dbReference>
<evidence type="ECO:0000256" key="3">
    <source>
        <dbReference type="SAM" id="Phobius"/>
    </source>
</evidence>
<organism evidence="4">
    <name type="scientific">Desulfatirhabdium butyrativorans</name>
    <dbReference type="NCBI Taxonomy" id="340467"/>
    <lineage>
        <taxon>Bacteria</taxon>
        <taxon>Pseudomonadati</taxon>
        <taxon>Thermodesulfobacteriota</taxon>
        <taxon>Desulfobacteria</taxon>
        <taxon>Desulfobacterales</taxon>
        <taxon>Desulfatirhabdiaceae</taxon>
        <taxon>Desulfatirhabdium</taxon>
    </lineage>
</organism>
<reference evidence="4" key="1">
    <citation type="journal article" date="2020" name="mSystems">
        <title>Genome- and Community-Level Interaction Insights into Carbon Utilization and Element Cycling Functions of Hydrothermarchaeota in Hydrothermal Sediment.</title>
        <authorList>
            <person name="Zhou Z."/>
            <person name="Liu Y."/>
            <person name="Xu W."/>
            <person name="Pan J."/>
            <person name="Luo Z.H."/>
            <person name="Li M."/>
        </authorList>
    </citation>
    <scope>NUCLEOTIDE SEQUENCE [LARGE SCALE GENOMIC DNA]</scope>
    <source>
        <strain evidence="4">SpSt-477</strain>
    </source>
</reference>
<feature type="transmembrane region" description="Helical" evidence="3">
    <location>
        <begin position="48"/>
        <end position="67"/>
    </location>
</feature>
<sequence>MPPSKTGRRRPKDRSSWFNEADLPSLTQPKRRKSMTSSGRRSFRLKDWGIAMMAMVWITAGAGMAFGDEIQELKQQLQQLQQMMNQVQQKLSTLEKQDAEKKEELADVNKRLNKAEMHTATDKLSLGVELRSRADSIHYQDMLTAPPSLFSAFFAPPPSGFNGATLAQIQQGIGQMAANGMIPPAQKSDVNNDILYTNRFRLNMNAKINDSLTFGGRMAAYKVWGDSTEVKVNGGSLGDVTFDGNTSSLPHGDTLHLERAYFNYKKYLGEVPMNFSLGRRPATEGPPLEYRNYALVGGSPLASIINWQFDGASLSFGLESLTGLPGSEFKLCYGVGFEGDWGNSYSMSASQADVEDVHLLGFIATLFDNDRTSVMLNYAHAWDITDGFTGLTVMPMIVSKGDANGDGVPEYYFQQNTGGFISRIEPSTNIGDWDAASLLWRTNLTESFGHNIDLFVAGSWSHTDPSRISANPYYEMLGQGLLSSNGDLETHDGYSIYAGAIFPMPLDARWGFEYNWGSKYWFNFTGAEDSLVGSKLATRGHVFESYYHQPIVGQTFFVTLGGQYYDYEYTGSGNPLGAPVKISEATSFDTLNAVLDQVWLVYLSATLRF</sequence>
<feature type="compositionally biased region" description="Basic residues" evidence="2">
    <location>
        <begin position="1"/>
        <end position="12"/>
    </location>
</feature>
<dbReference type="InterPro" id="IPR021803">
    <property type="entry name" value="DUF3373"/>
</dbReference>
<keyword evidence="1" id="KW-0175">Coiled coil</keyword>
<keyword evidence="3" id="KW-0472">Membrane</keyword>
<dbReference type="AlphaFoldDB" id="A0A7C4RTU8"/>
<evidence type="ECO:0000256" key="2">
    <source>
        <dbReference type="SAM" id="MobiDB-lite"/>
    </source>
</evidence>
<feature type="coiled-coil region" evidence="1">
    <location>
        <begin position="63"/>
        <end position="111"/>
    </location>
</feature>
<gene>
    <name evidence="4" type="ORF">ENS29_13705</name>
</gene>
<accession>A0A7C4RTU8</accession>
<name>A0A7C4RTU8_9BACT</name>
<evidence type="ECO:0000256" key="1">
    <source>
        <dbReference type="SAM" id="Coils"/>
    </source>
</evidence>
<feature type="region of interest" description="Disordered" evidence="2">
    <location>
        <begin position="1"/>
        <end position="22"/>
    </location>
</feature>
<keyword evidence="3" id="KW-1133">Transmembrane helix</keyword>
<evidence type="ECO:0000313" key="4">
    <source>
        <dbReference type="EMBL" id="HGU33883.1"/>
    </source>
</evidence>
<protein>
    <submittedName>
        <fullName evidence="4">DUF3373 family protein</fullName>
    </submittedName>
</protein>
<comment type="caution">
    <text evidence="4">The sequence shown here is derived from an EMBL/GenBank/DDBJ whole genome shotgun (WGS) entry which is preliminary data.</text>
</comment>
<proteinExistence type="predicted"/>